<dbReference type="AlphaFoldDB" id="A0A833VRQ4"/>
<comment type="cofactor">
    <cofactor evidence="2">
        <name>Ca(2+)</name>
        <dbReference type="ChEBI" id="CHEBI:29108"/>
    </cofactor>
</comment>
<comment type="catalytic activity">
    <reaction evidence="1">
        <text>2 a phenolic donor + H2O2 = 2 a phenolic radical donor + 2 H2O</text>
        <dbReference type="Rhea" id="RHEA:56136"/>
        <dbReference type="ChEBI" id="CHEBI:15377"/>
        <dbReference type="ChEBI" id="CHEBI:16240"/>
        <dbReference type="ChEBI" id="CHEBI:139520"/>
        <dbReference type="ChEBI" id="CHEBI:139521"/>
        <dbReference type="EC" id="1.11.1.7"/>
    </reaction>
</comment>
<feature type="compositionally biased region" description="Polar residues" evidence="11">
    <location>
        <begin position="88"/>
        <end position="100"/>
    </location>
</feature>
<comment type="cofactor">
    <cofactor evidence="3">
        <name>heme b</name>
        <dbReference type="ChEBI" id="CHEBI:60344"/>
    </cofactor>
</comment>
<evidence type="ECO:0000313" key="13">
    <source>
        <dbReference type="EMBL" id="KAF3339030.1"/>
    </source>
</evidence>
<dbReference type="GO" id="GO:0020037">
    <property type="term" value="F:heme binding"/>
    <property type="evidence" value="ECO:0007669"/>
    <property type="project" value="InterPro"/>
</dbReference>
<feature type="compositionally biased region" description="Basic and acidic residues" evidence="11">
    <location>
        <begin position="78"/>
        <end position="87"/>
    </location>
</feature>
<dbReference type="EMBL" id="SWLB01000004">
    <property type="protein sequence ID" value="KAF3339030.1"/>
    <property type="molecule type" value="Genomic_DNA"/>
</dbReference>
<gene>
    <name evidence="13" type="ORF">FCM35_KLT16501</name>
</gene>
<evidence type="ECO:0000256" key="5">
    <source>
        <dbReference type="ARBA" id="ARBA00022617"/>
    </source>
</evidence>
<evidence type="ECO:0000256" key="11">
    <source>
        <dbReference type="SAM" id="MobiDB-lite"/>
    </source>
</evidence>
<dbReference type="SUPFAM" id="SSF48113">
    <property type="entry name" value="Heme-dependent peroxidases"/>
    <property type="match status" value="1"/>
</dbReference>
<evidence type="ECO:0000313" key="14">
    <source>
        <dbReference type="Proteomes" id="UP000623129"/>
    </source>
</evidence>
<dbReference type="OrthoDB" id="2113341at2759"/>
<evidence type="ECO:0000256" key="3">
    <source>
        <dbReference type="ARBA" id="ARBA00001970"/>
    </source>
</evidence>
<dbReference type="Proteomes" id="UP000623129">
    <property type="component" value="Unassembled WGS sequence"/>
</dbReference>
<evidence type="ECO:0000256" key="9">
    <source>
        <dbReference type="ARBA" id="ARBA00023004"/>
    </source>
</evidence>
<dbReference type="PANTHER" id="PTHR31517">
    <property type="match status" value="1"/>
</dbReference>
<evidence type="ECO:0000256" key="7">
    <source>
        <dbReference type="ARBA" id="ARBA00022837"/>
    </source>
</evidence>
<dbReference type="PRINTS" id="PR00461">
    <property type="entry name" value="PLPEROXIDASE"/>
</dbReference>
<proteinExistence type="predicted"/>
<dbReference type="Gene3D" id="1.10.520.10">
    <property type="match status" value="1"/>
</dbReference>
<evidence type="ECO:0000256" key="8">
    <source>
        <dbReference type="ARBA" id="ARBA00023002"/>
    </source>
</evidence>
<dbReference type="PROSITE" id="PS50873">
    <property type="entry name" value="PEROXIDASE_4"/>
    <property type="match status" value="1"/>
</dbReference>
<evidence type="ECO:0000256" key="4">
    <source>
        <dbReference type="ARBA" id="ARBA00022559"/>
    </source>
</evidence>
<reference evidence="13" key="1">
    <citation type="submission" date="2020-01" db="EMBL/GenBank/DDBJ databases">
        <title>Genome sequence of Kobresia littledalei, the first chromosome-level genome in the family Cyperaceae.</title>
        <authorList>
            <person name="Qu G."/>
        </authorList>
    </citation>
    <scope>NUCLEOTIDE SEQUENCE</scope>
    <source>
        <strain evidence="13">C.B.Clarke</strain>
        <tissue evidence="13">Leaf</tissue>
    </source>
</reference>
<keyword evidence="10" id="KW-0376">Hydrogen peroxide</keyword>
<organism evidence="13 14">
    <name type="scientific">Carex littledalei</name>
    <dbReference type="NCBI Taxonomy" id="544730"/>
    <lineage>
        <taxon>Eukaryota</taxon>
        <taxon>Viridiplantae</taxon>
        <taxon>Streptophyta</taxon>
        <taxon>Embryophyta</taxon>
        <taxon>Tracheophyta</taxon>
        <taxon>Spermatophyta</taxon>
        <taxon>Magnoliopsida</taxon>
        <taxon>Liliopsida</taxon>
        <taxon>Poales</taxon>
        <taxon>Cyperaceae</taxon>
        <taxon>Cyperoideae</taxon>
        <taxon>Cariceae</taxon>
        <taxon>Carex</taxon>
        <taxon>Carex subgen. Euthyceras</taxon>
    </lineage>
</organism>
<feature type="region of interest" description="Disordered" evidence="11">
    <location>
        <begin position="78"/>
        <end position="106"/>
    </location>
</feature>
<name>A0A833VRQ4_9POAL</name>
<keyword evidence="4 13" id="KW-0575">Peroxidase</keyword>
<dbReference type="InterPro" id="IPR010255">
    <property type="entry name" value="Haem_peroxidase_sf"/>
</dbReference>
<evidence type="ECO:0000256" key="1">
    <source>
        <dbReference type="ARBA" id="ARBA00000189"/>
    </source>
</evidence>
<dbReference type="PANTHER" id="PTHR31517:SF84">
    <property type="entry name" value="PEROXIDASE"/>
    <property type="match status" value="1"/>
</dbReference>
<dbReference type="Gene3D" id="1.10.420.10">
    <property type="entry name" value="Peroxidase, domain 2"/>
    <property type="match status" value="1"/>
</dbReference>
<keyword evidence="7" id="KW-0106">Calcium</keyword>
<evidence type="ECO:0000259" key="12">
    <source>
        <dbReference type="PROSITE" id="PS50873"/>
    </source>
</evidence>
<keyword evidence="9" id="KW-0408">Iron</keyword>
<feature type="domain" description="Plant heme peroxidase family profile" evidence="12">
    <location>
        <begin position="1"/>
        <end position="91"/>
    </location>
</feature>
<dbReference type="InterPro" id="IPR002016">
    <property type="entry name" value="Haem_peroxidase"/>
</dbReference>
<accession>A0A833VRQ4</accession>
<keyword evidence="8" id="KW-0560">Oxidoreductase</keyword>
<dbReference type="GO" id="GO:0006979">
    <property type="term" value="P:response to oxidative stress"/>
    <property type="evidence" value="ECO:0007669"/>
    <property type="project" value="InterPro"/>
</dbReference>
<dbReference type="GO" id="GO:0042744">
    <property type="term" value="P:hydrogen peroxide catabolic process"/>
    <property type="evidence" value="ECO:0007669"/>
    <property type="project" value="UniProtKB-KW"/>
</dbReference>
<keyword evidence="6" id="KW-0479">Metal-binding</keyword>
<protein>
    <submittedName>
        <fullName evidence="13">Peroxidase 2</fullName>
    </submittedName>
</protein>
<dbReference type="InterPro" id="IPR000823">
    <property type="entry name" value="Peroxidase_pln"/>
</dbReference>
<comment type="caution">
    <text evidence="13">The sequence shown here is derived from an EMBL/GenBank/DDBJ whole genome shotgun (WGS) entry which is preliminary data.</text>
</comment>
<sequence length="106" mass="11955">MPISTGQCCLSGLCNAMYFRNVTSHKTLFSSDMSLMPKSNSSDMVNRLGRPRDPIHPLFEKKFVDTMVKMGNIEVHTGKKGEMRRSCTEPTRNYPTTKSPTLIPRS</sequence>
<keyword evidence="14" id="KW-1185">Reference proteome</keyword>
<dbReference type="GO" id="GO:0140825">
    <property type="term" value="F:lactoperoxidase activity"/>
    <property type="evidence" value="ECO:0007669"/>
    <property type="project" value="UniProtKB-EC"/>
</dbReference>
<evidence type="ECO:0000256" key="6">
    <source>
        <dbReference type="ARBA" id="ARBA00022723"/>
    </source>
</evidence>
<evidence type="ECO:0000256" key="10">
    <source>
        <dbReference type="ARBA" id="ARBA00023324"/>
    </source>
</evidence>
<evidence type="ECO:0000256" key="2">
    <source>
        <dbReference type="ARBA" id="ARBA00001913"/>
    </source>
</evidence>
<dbReference type="GO" id="GO:0046872">
    <property type="term" value="F:metal ion binding"/>
    <property type="evidence" value="ECO:0007669"/>
    <property type="project" value="UniProtKB-KW"/>
</dbReference>
<keyword evidence="5" id="KW-0349">Heme</keyword>